<dbReference type="EMBL" id="QLNI01000011">
    <property type="protein sequence ID" value="RAM02702.1"/>
    <property type="molecule type" value="Genomic_DNA"/>
</dbReference>
<keyword evidence="5" id="KW-1185">Reference proteome</keyword>
<protein>
    <submittedName>
        <fullName evidence="3">Dithiol-disulfide isomerase</fullName>
    </submittedName>
</protein>
<evidence type="ECO:0000313" key="5">
    <source>
        <dbReference type="Proteomes" id="UP000293902"/>
    </source>
</evidence>
<evidence type="ECO:0000259" key="1">
    <source>
        <dbReference type="Pfam" id="PF01323"/>
    </source>
</evidence>
<dbReference type="Proteomes" id="UP000248798">
    <property type="component" value="Unassembled WGS sequence"/>
</dbReference>
<dbReference type="OrthoDB" id="9799122at2"/>
<dbReference type="Proteomes" id="UP000293902">
    <property type="component" value="Chromosome"/>
</dbReference>
<dbReference type="AlphaFoldDB" id="A0A328FGS0"/>
<reference evidence="2 5" key="2">
    <citation type="submission" date="2019-02" db="EMBL/GenBank/DDBJ databases">
        <title>Complete genome sequence of Desulfobacter hydrogenophilus AcRS1.</title>
        <authorList>
            <person name="Marietou A."/>
            <person name="Lund M.B."/>
            <person name="Marshall I.P.G."/>
            <person name="Schreiber L."/>
            <person name="Jorgensen B."/>
        </authorList>
    </citation>
    <scope>NUCLEOTIDE SEQUENCE [LARGE SCALE GENOMIC DNA]</scope>
    <source>
        <strain evidence="2 5">AcRS1</strain>
    </source>
</reference>
<sequence>MDKLRKTYNIEIKWRAYPLQPDVPEQGLPIARLLEEKGLLVTPEQVTANLKATAQSFGLPFGEGKMIYNSRLAQEIGLWAQACGRAHQFHDAAFKAYFVDDSNLADKTVLLDLVASAGLDGAQAKKIIDSRSYADAVDRDWEKARELELVAAPTFLMKGQRLVGAKPYPVLEKMVAEVVGEVQACL</sequence>
<dbReference type="InterPro" id="IPR001853">
    <property type="entry name" value="DSBA-like_thioredoxin_dom"/>
</dbReference>
<dbReference type="EMBL" id="CP036313">
    <property type="protein sequence ID" value="QBH15051.1"/>
    <property type="molecule type" value="Genomic_DNA"/>
</dbReference>
<proteinExistence type="predicted"/>
<dbReference type="SUPFAM" id="SSF52833">
    <property type="entry name" value="Thioredoxin-like"/>
    <property type="match status" value="1"/>
</dbReference>
<keyword evidence="3" id="KW-0413">Isomerase</keyword>
<dbReference type="Gene3D" id="3.40.30.10">
    <property type="entry name" value="Glutaredoxin"/>
    <property type="match status" value="1"/>
</dbReference>
<organism evidence="3 4">
    <name type="scientific">Desulfobacter hydrogenophilus</name>
    <dbReference type="NCBI Taxonomy" id="2291"/>
    <lineage>
        <taxon>Bacteria</taxon>
        <taxon>Pseudomonadati</taxon>
        <taxon>Thermodesulfobacteriota</taxon>
        <taxon>Desulfobacteria</taxon>
        <taxon>Desulfobacterales</taxon>
        <taxon>Desulfobacteraceae</taxon>
        <taxon>Desulfobacter</taxon>
    </lineage>
</organism>
<dbReference type="PANTHER" id="PTHR13887:SF41">
    <property type="entry name" value="THIOREDOXIN SUPERFAMILY PROTEIN"/>
    <property type="match status" value="1"/>
</dbReference>
<name>A0A328FGS0_9BACT</name>
<gene>
    <name evidence="3" type="ORF">DO021_06570</name>
    <name evidence="2" type="ORF">EYB58_20285</name>
</gene>
<dbReference type="GO" id="GO:0016491">
    <property type="term" value="F:oxidoreductase activity"/>
    <property type="evidence" value="ECO:0007669"/>
    <property type="project" value="InterPro"/>
</dbReference>
<evidence type="ECO:0000313" key="4">
    <source>
        <dbReference type="Proteomes" id="UP000248798"/>
    </source>
</evidence>
<accession>A0A328FGS0</accession>
<evidence type="ECO:0000313" key="3">
    <source>
        <dbReference type="EMBL" id="RAM02702.1"/>
    </source>
</evidence>
<dbReference type="GO" id="GO:0016853">
    <property type="term" value="F:isomerase activity"/>
    <property type="evidence" value="ECO:0007669"/>
    <property type="project" value="UniProtKB-KW"/>
</dbReference>
<evidence type="ECO:0000313" key="2">
    <source>
        <dbReference type="EMBL" id="QBH15051.1"/>
    </source>
</evidence>
<feature type="domain" description="DSBA-like thioredoxin" evidence="1">
    <location>
        <begin position="1"/>
        <end position="174"/>
    </location>
</feature>
<reference evidence="3 4" key="1">
    <citation type="submission" date="2018-06" db="EMBL/GenBank/DDBJ databases">
        <title>Complete Genome Sequence of Desulfobacter hydrogenophilus (DSM3380).</title>
        <authorList>
            <person name="Marietou A."/>
            <person name="Schreiber L."/>
            <person name="Marshall I."/>
            <person name="Jorgensen B."/>
        </authorList>
    </citation>
    <scope>NUCLEOTIDE SEQUENCE [LARGE SCALE GENOMIC DNA]</scope>
    <source>
        <strain evidence="3 4">DSM 3380</strain>
    </source>
</reference>
<dbReference type="PANTHER" id="PTHR13887">
    <property type="entry name" value="GLUTATHIONE S-TRANSFERASE KAPPA"/>
    <property type="match status" value="1"/>
</dbReference>
<dbReference type="Pfam" id="PF01323">
    <property type="entry name" value="DSBA"/>
    <property type="match status" value="1"/>
</dbReference>
<dbReference type="InterPro" id="IPR036249">
    <property type="entry name" value="Thioredoxin-like_sf"/>
</dbReference>